<dbReference type="KEGG" id="bmur:ABE28_007350"/>
<reference evidence="1 2" key="1">
    <citation type="submission" date="2016-08" db="EMBL/GenBank/DDBJ databases">
        <title>Complete genome sequence of Bacillus muralis G25-68, a strain with toxicity to nematodes.</title>
        <authorList>
            <person name="Zheng Z."/>
        </authorList>
    </citation>
    <scope>NUCLEOTIDE SEQUENCE [LARGE SCALE GENOMIC DNA]</scope>
    <source>
        <strain evidence="1 2">G25-68</strain>
    </source>
</reference>
<dbReference type="SUPFAM" id="SSF54637">
    <property type="entry name" value="Thioesterase/thiol ester dehydrase-isomerase"/>
    <property type="match status" value="1"/>
</dbReference>
<accession>A0A1B3XLU7</accession>
<dbReference type="Pfam" id="PF14539">
    <property type="entry name" value="DUF4442"/>
    <property type="match status" value="1"/>
</dbReference>
<evidence type="ECO:0000313" key="1">
    <source>
        <dbReference type="EMBL" id="AOH54165.1"/>
    </source>
</evidence>
<dbReference type="CDD" id="cd03443">
    <property type="entry name" value="PaaI_thioesterase"/>
    <property type="match status" value="1"/>
</dbReference>
<dbReference type="InterPro" id="IPR027961">
    <property type="entry name" value="DUF4442"/>
</dbReference>
<evidence type="ECO:0008006" key="3">
    <source>
        <dbReference type="Google" id="ProtNLM"/>
    </source>
</evidence>
<dbReference type="InterPro" id="IPR029069">
    <property type="entry name" value="HotDog_dom_sf"/>
</dbReference>
<protein>
    <recommendedName>
        <fullName evidence="3">Thioesterase domain-containing protein</fullName>
    </recommendedName>
</protein>
<dbReference type="Gene3D" id="3.10.129.10">
    <property type="entry name" value="Hotdog Thioesterase"/>
    <property type="match status" value="1"/>
</dbReference>
<gene>
    <name evidence="1" type="ORF">ABE28_007350</name>
</gene>
<dbReference type="EMBL" id="CP017080">
    <property type="protein sequence ID" value="AOH54165.1"/>
    <property type="molecule type" value="Genomic_DNA"/>
</dbReference>
<sequence length="107" mass="11936">MVNEFQKLAKSILFSELKSRSRKRKYSNISSLFQLNKNVSDEGTKLTMTLPNTPLVRNERNITDGGMMATLLDSAMGTLAGSTIPKDYVTVTQDIEFRYVKAAIGDL</sequence>
<dbReference type="AlphaFoldDB" id="A0A1B3XLU7"/>
<keyword evidence="2" id="KW-1185">Reference proteome</keyword>
<proteinExistence type="predicted"/>
<dbReference type="STRING" id="264697.ABE28_007350"/>
<organism evidence="1 2">
    <name type="scientific">Peribacillus muralis</name>
    <dbReference type="NCBI Taxonomy" id="264697"/>
    <lineage>
        <taxon>Bacteria</taxon>
        <taxon>Bacillati</taxon>
        <taxon>Bacillota</taxon>
        <taxon>Bacilli</taxon>
        <taxon>Bacillales</taxon>
        <taxon>Bacillaceae</taxon>
        <taxon>Peribacillus</taxon>
    </lineage>
</organism>
<name>A0A1B3XLU7_9BACI</name>
<evidence type="ECO:0000313" key="2">
    <source>
        <dbReference type="Proteomes" id="UP000077926"/>
    </source>
</evidence>
<dbReference type="Proteomes" id="UP000077926">
    <property type="component" value="Chromosome"/>
</dbReference>